<organism evidence="2 3">
    <name type="scientific">Anisodus tanguticus</name>
    <dbReference type="NCBI Taxonomy" id="243964"/>
    <lineage>
        <taxon>Eukaryota</taxon>
        <taxon>Viridiplantae</taxon>
        <taxon>Streptophyta</taxon>
        <taxon>Embryophyta</taxon>
        <taxon>Tracheophyta</taxon>
        <taxon>Spermatophyta</taxon>
        <taxon>Magnoliopsida</taxon>
        <taxon>eudicotyledons</taxon>
        <taxon>Gunneridae</taxon>
        <taxon>Pentapetalae</taxon>
        <taxon>asterids</taxon>
        <taxon>lamiids</taxon>
        <taxon>Solanales</taxon>
        <taxon>Solanaceae</taxon>
        <taxon>Solanoideae</taxon>
        <taxon>Hyoscyameae</taxon>
        <taxon>Anisodus</taxon>
    </lineage>
</organism>
<dbReference type="EMBL" id="JAVYJV010000019">
    <property type="protein sequence ID" value="KAK4345101.1"/>
    <property type="molecule type" value="Genomic_DNA"/>
</dbReference>
<sequence>MLVDEDEVPPTKLVEIDNDEEEPEVGETPLERKSSRKEKVRKGKSAVMEEPAKEGICDEDQEPQHKKGKSYPLRTMKAIESKEHVSSFKKQMVEITEEEKNSMPTVEIRDFSLDEEIIGKILGMPTDGLKTVRKRTTTLDFKNLMEKQEGSIKGERVFKKQLKPEYQLLFELVKNVLFSHAERQSIAAIPDLYLMKALTTFTPNGRIGSSLMISNLIDAHERANEEINKLKAENAILQTELQNSAQGKAEPGTSMEYKKRILS</sequence>
<gene>
    <name evidence="2" type="ORF">RND71_035277</name>
</gene>
<dbReference type="AlphaFoldDB" id="A0AAE1UZM7"/>
<proteinExistence type="predicted"/>
<evidence type="ECO:0000313" key="3">
    <source>
        <dbReference type="Proteomes" id="UP001291623"/>
    </source>
</evidence>
<evidence type="ECO:0000256" key="1">
    <source>
        <dbReference type="SAM" id="MobiDB-lite"/>
    </source>
</evidence>
<name>A0AAE1UZM7_9SOLA</name>
<evidence type="ECO:0000313" key="2">
    <source>
        <dbReference type="EMBL" id="KAK4345101.1"/>
    </source>
</evidence>
<feature type="compositionally biased region" description="Basic residues" evidence="1">
    <location>
        <begin position="34"/>
        <end position="44"/>
    </location>
</feature>
<accession>A0AAE1UZM7</accession>
<feature type="compositionally biased region" description="Acidic residues" evidence="1">
    <location>
        <begin position="16"/>
        <end position="25"/>
    </location>
</feature>
<dbReference type="Proteomes" id="UP001291623">
    <property type="component" value="Unassembled WGS sequence"/>
</dbReference>
<protein>
    <submittedName>
        <fullName evidence="2">Uncharacterized protein</fullName>
    </submittedName>
</protein>
<reference evidence="2" key="1">
    <citation type="submission" date="2023-12" db="EMBL/GenBank/DDBJ databases">
        <title>Genome assembly of Anisodus tanguticus.</title>
        <authorList>
            <person name="Wang Y.-J."/>
        </authorList>
    </citation>
    <scope>NUCLEOTIDE SEQUENCE</scope>
    <source>
        <strain evidence="2">KB-2021</strain>
        <tissue evidence="2">Leaf</tissue>
    </source>
</reference>
<keyword evidence="3" id="KW-1185">Reference proteome</keyword>
<comment type="caution">
    <text evidence="2">The sequence shown here is derived from an EMBL/GenBank/DDBJ whole genome shotgun (WGS) entry which is preliminary data.</text>
</comment>
<feature type="region of interest" description="Disordered" evidence="1">
    <location>
        <begin position="1"/>
        <end position="70"/>
    </location>
</feature>
<feature type="region of interest" description="Disordered" evidence="1">
    <location>
        <begin position="243"/>
        <end position="263"/>
    </location>
</feature>